<feature type="transmembrane region" description="Helical" evidence="1">
    <location>
        <begin position="134"/>
        <end position="156"/>
    </location>
</feature>
<dbReference type="EMBL" id="FUYE01000029">
    <property type="protein sequence ID" value="SKB08735.1"/>
    <property type="molecule type" value="Genomic_DNA"/>
</dbReference>
<dbReference type="STRING" id="48467.SAMN02745166_05014"/>
<reference evidence="3" key="1">
    <citation type="submission" date="2017-02" db="EMBL/GenBank/DDBJ databases">
        <authorList>
            <person name="Varghese N."/>
            <person name="Submissions S."/>
        </authorList>
    </citation>
    <scope>NUCLEOTIDE SEQUENCE [LARGE SCALE GENOMIC DNA]</scope>
    <source>
        <strain evidence="3">ATCC 700200</strain>
    </source>
</reference>
<accession>A0A1T4Z5C1</accession>
<sequence length="162" mass="16664">MPTFETPIYGQQKPDRSNPGVLAPANIVSGDVEFAIIPYTLVGTEAASDIIKLCLLPKDVIPLPHLSSLMCSDDPGTALTLDVGTAADADGWGNGVALTTAAKVEFCSITGTAANIPAWLVPTPLAPDTGSGNAVVYATVMTATALTAGVIVYFVLAYKRGK</sequence>
<dbReference type="AlphaFoldDB" id="A0A1T4Z5C1"/>
<dbReference type="Proteomes" id="UP000190774">
    <property type="component" value="Unassembled WGS sequence"/>
</dbReference>
<evidence type="ECO:0000313" key="2">
    <source>
        <dbReference type="EMBL" id="SKB08735.1"/>
    </source>
</evidence>
<dbReference type="RefSeq" id="WP_078816123.1">
    <property type="nucleotide sequence ID" value="NZ_FUYE01000029.1"/>
</dbReference>
<keyword evidence="1" id="KW-0812">Transmembrane</keyword>
<organism evidence="2 3">
    <name type="scientific">Prosthecobacter debontii</name>
    <dbReference type="NCBI Taxonomy" id="48467"/>
    <lineage>
        <taxon>Bacteria</taxon>
        <taxon>Pseudomonadati</taxon>
        <taxon>Verrucomicrobiota</taxon>
        <taxon>Verrucomicrobiia</taxon>
        <taxon>Verrucomicrobiales</taxon>
        <taxon>Verrucomicrobiaceae</taxon>
        <taxon>Prosthecobacter</taxon>
    </lineage>
</organism>
<keyword evidence="1" id="KW-1133">Transmembrane helix</keyword>
<protein>
    <submittedName>
        <fullName evidence="2">Uncharacterized protein</fullName>
    </submittedName>
</protein>
<evidence type="ECO:0000313" key="3">
    <source>
        <dbReference type="Proteomes" id="UP000190774"/>
    </source>
</evidence>
<gene>
    <name evidence="2" type="ORF">SAMN02745166_05014</name>
</gene>
<evidence type="ECO:0000256" key="1">
    <source>
        <dbReference type="SAM" id="Phobius"/>
    </source>
</evidence>
<keyword evidence="3" id="KW-1185">Reference proteome</keyword>
<proteinExistence type="predicted"/>
<name>A0A1T4Z5C1_9BACT</name>
<keyword evidence="1" id="KW-0472">Membrane</keyword>